<evidence type="ECO:0000259" key="2">
    <source>
        <dbReference type="PROSITE" id="PS51184"/>
    </source>
</evidence>
<feature type="compositionally biased region" description="Low complexity" evidence="1">
    <location>
        <begin position="664"/>
        <end position="685"/>
    </location>
</feature>
<organism evidence="3 4">
    <name type="scientific">Drechslerella dactyloides</name>
    <name type="common">Nematode-trapping fungus</name>
    <name type="synonym">Arthrobotrys dactyloides</name>
    <dbReference type="NCBI Taxonomy" id="74499"/>
    <lineage>
        <taxon>Eukaryota</taxon>
        <taxon>Fungi</taxon>
        <taxon>Dikarya</taxon>
        <taxon>Ascomycota</taxon>
        <taxon>Pezizomycotina</taxon>
        <taxon>Orbiliomycetes</taxon>
        <taxon>Orbiliales</taxon>
        <taxon>Orbiliaceae</taxon>
        <taxon>Drechslerella</taxon>
    </lineage>
</organism>
<dbReference type="EMBL" id="JAQGDS010000009">
    <property type="protein sequence ID" value="KAJ6258130.1"/>
    <property type="molecule type" value="Genomic_DNA"/>
</dbReference>
<dbReference type="AlphaFoldDB" id="A0AAD6NH42"/>
<comment type="caution">
    <text evidence="3">The sequence shown here is derived from an EMBL/GenBank/DDBJ whole genome shotgun (WGS) entry which is preliminary data.</text>
</comment>
<proteinExistence type="predicted"/>
<feature type="region of interest" description="Disordered" evidence="1">
    <location>
        <begin position="573"/>
        <end position="709"/>
    </location>
</feature>
<evidence type="ECO:0000313" key="3">
    <source>
        <dbReference type="EMBL" id="KAJ6258130.1"/>
    </source>
</evidence>
<dbReference type="PROSITE" id="PS51184">
    <property type="entry name" value="JMJC"/>
    <property type="match status" value="1"/>
</dbReference>
<keyword evidence="4" id="KW-1185">Reference proteome</keyword>
<name>A0AAD6NH42_DREDA</name>
<dbReference type="SUPFAM" id="SSF51197">
    <property type="entry name" value="Clavaminate synthase-like"/>
    <property type="match status" value="1"/>
</dbReference>
<evidence type="ECO:0000313" key="4">
    <source>
        <dbReference type="Proteomes" id="UP001221413"/>
    </source>
</evidence>
<dbReference type="InterPro" id="IPR003347">
    <property type="entry name" value="JmjC_dom"/>
</dbReference>
<dbReference type="SMART" id="SM00558">
    <property type="entry name" value="JmjC"/>
    <property type="match status" value="1"/>
</dbReference>
<sequence>MLLLASHSEDTRSILEVNIRDILNKTDKTMRLNQYLRKLHKRASQFTPDNYAGEQERLYGKDLDCPPEWRSSLATVLPKSIEYWSKRADLMSSLPDNARAENMMCYIGGEGTFTPCHTAMCATLGQNIMIFASEDGSSVWFMTKTADRKIVEDYWSGTLHHNLWIEEHFASIESLMKAPFTVYILHQKVGDLVLIPSSAPHQVWNRGTYTCKVAWDRTTVKTLKLAVEEALPSIRRVCRDEQYKVKAIVYDTLVEYTRVLLSRNETELKFYPPNIEGDYTELYDLLTKILLDEHFSPSLPKGASLEEIRNEYNVTCSFCRCDIFNRFLTCEGCSTKKTEENYDVCMDCYARGRSCLCVSGLSWVEQHSWDALIGQHEEFRLMAASILEENSPNAADAPRYTETLNDARTAKRSLATVCQEALRTRPCRRLASKEGENEGGDRAYCHICIGEHARWKTIRCTQEDEGCYKAYCFSCLWHAFGMDTHDNCLAKLSWVCPCCEGFCLHPICDNKPKQNPSHLKRTILGVVTRHVADQRSVESLVDLGNSNAEWLTIGIGNRGRIPNTYKQELPVMQLPPNARRNNFKPDSRPSKPSSKVDSSKTDGAFTISTPASTAKRSRPSGGYNIDKAVSSLTPRTPDGPPTTKRARRDIPLISRLGMPRGQLSGSSPRTTRSATPTPTSSSISPVDGSKDSISKKAGQPPRKPPTTAHVGNSIMAAENTMLSHQLIQRPSVHLQVAVYSAC</sequence>
<reference evidence="3" key="1">
    <citation type="submission" date="2023-01" db="EMBL/GenBank/DDBJ databases">
        <title>The chitinases involved in constricting ring structure development in the nematode-trapping fungus Drechslerella dactyloides.</title>
        <authorList>
            <person name="Wang R."/>
            <person name="Zhang L."/>
            <person name="Tang P."/>
            <person name="Li S."/>
            <person name="Liang L."/>
        </authorList>
    </citation>
    <scope>NUCLEOTIDE SEQUENCE</scope>
    <source>
        <strain evidence="3">YMF1.00031</strain>
    </source>
</reference>
<dbReference type="Proteomes" id="UP001221413">
    <property type="component" value="Unassembled WGS sequence"/>
</dbReference>
<protein>
    <recommendedName>
        <fullName evidence="2">JmjC domain-containing protein</fullName>
    </recommendedName>
</protein>
<dbReference type="Gene3D" id="2.60.120.650">
    <property type="entry name" value="Cupin"/>
    <property type="match status" value="1"/>
</dbReference>
<dbReference type="Pfam" id="PF02373">
    <property type="entry name" value="JmjC"/>
    <property type="match status" value="1"/>
</dbReference>
<feature type="domain" description="JmjC" evidence="2">
    <location>
        <begin position="66"/>
        <end position="234"/>
    </location>
</feature>
<accession>A0AAD6NH42</accession>
<evidence type="ECO:0000256" key="1">
    <source>
        <dbReference type="SAM" id="MobiDB-lite"/>
    </source>
</evidence>
<gene>
    <name evidence="3" type="ORF">Dda_7046</name>
</gene>